<feature type="transmembrane region" description="Helical" evidence="10">
    <location>
        <begin position="946"/>
        <end position="971"/>
    </location>
</feature>
<comment type="subcellular location">
    <subcellularLocation>
        <location evidence="1">Cell membrane</location>
        <topology evidence="1">Multi-pass membrane protein</topology>
    </subcellularLocation>
</comment>
<dbReference type="PROSITE" id="PS50893">
    <property type="entry name" value="ABC_TRANSPORTER_2"/>
    <property type="match status" value="2"/>
</dbReference>
<dbReference type="Pfam" id="PF00005">
    <property type="entry name" value="ABC_tran"/>
    <property type="match status" value="2"/>
</dbReference>
<dbReference type="FunFam" id="1.20.1560.10:FF:000066">
    <property type="entry name" value="ABC multidrug transporter (Eurofung)"/>
    <property type="match status" value="1"/>
</dbReference>
<feature type="transmembrane region" description="Helical" evidence="10">
    <location>
        <begin position="37"/>
        <end position="56"/>
    </location>
</feature>
<dbReference type="Gene3D" id="3.40.50.300">
    <property type="entry name" value="P-loop containing nucleotide triphosphate hydrolases"/>
    <property type="match status" value="2"/>
</dbReference>
<keyword evidence="7 10" id="KW-1133">Transmembrane helix</keyword>
<feature type="domain" description="ABC transporter" evidence="11">
    <location>
        <begin position="629"/>
        <end position="857"/>
    </location>
</feature>
<feature type="domain" description="ABC transmembrane type-1" evidence="12">
    <location>
        <begin position="926"/>
        <end position="1190"/>
    </location>
</feature>
<evidence type="ECO:0000259" key="11">
    <source>
        <dbReference type="PROSITE" id="PS50893"/>
    </source>
</evidence>
<dbReference type="GO" id="GO:0140359">
    <property type="term" value="F:ABC-type transporter activity"/>
    <property type="evidence" value="ECO:0007669"/>
    <property type="project" value="InterPro"/>
</dbReference>
<dbReference type="Proteomes" id="UP000237441">
    <property type="component" value="Unassembled WGS sequence"/>
</dbReference>
<dbReference type="InterPro" id="IPR056227">
    <property type="entry name" value="TMD0_ABC"/>
</dbReference>
<evidence type="ECO:0000256" key="2">
    <source>
        <dbReference type="ARBA" id="ARBA00022448"/>
    </source>
</evidence>
<name>A0A2S7YHB9_BEABA</name>
<feature type="transmembrane region" description="Helical" evidence="10">
    <location>
        <begin position="68"/>
        <end position="91"/>
    </location>
</feature>
<feature type="transmembrane region" description="Helical" evidence="10">
    <location>
        <begin position="103"/>
        <end position="122"/>
    </location>
</feature>
<dbReference type="GO" id="GO:0005886">
    <property type="term" value="C:plasma membrane"/>
    <property type="evidence" value="ECO:0007669"/>
    <property type="project" value="UniProtKB-SubCell"/>
</dbReference>
<keyword evidence="6" id="KW-0067">ATP-binding</keyword>
<feature type="transmembrane region" description="Helical" evidence="10">
    <location>
        <begin position="161"/>
        <end position="181"/>
    </location>
</feature>
<protein>
    <recommendedName>
        <fullName evidence="15">ABC transporter</fullName>
    </recommendedName>
</protein>
<evidence type="ECO:0000256" key="3">
    <source>
        <dbReference type="ARBA" id="ARBA00022475"/>
    </source>
</evidence>
<gene>
    <name evidence="13" type="ORF">BB8028_0005g08970</name>
</gene>
<keyword evidence="2" id="KW-0813">Transport</keyword>
<evidence type="ECO:0000256" key="10">
    <source>
        <dbReference type="SAM" id="Phobius"/>
    </source>
</evidence>
<dbReference type="InterPro" id="IPR036640">
    <property type="entry name" value="ABC1_TM_sf"/>
</dbReference>
<feature type="transmembrane region" description="Helical" evidence="10">
    <location>
        <begin position="897"/>
        <end position="926"/>
    </location>
</feature>
<reference evidence="13 14" key="1">
    <citation type="submission" date="2016-07" db="EMBL/GenBank/DDBJ databases">
        <title>Comparative genomics of the entomopathogenic fungus Beauveria bassiana.</title>
        <authorList>
            <person name="Valero Jimenez C.A."/>
            <person name="Zwaan B.J."/>
            <person name="Van Kan J.A."/>
            <person name="Takken W."/>
            <person name="Debets A.J."/>
            <person name="Schoustra S.E."/>
            <person name="Koenraadt C.J."/>
        </authorList>
    </citation>
    <scope>NUCLEOTIDE SEQUENCE [LARGE SCALE GENOMIC DNA]</scope>
    <source>
        <strain evidence="13 14">ARSEF 8028</strain>
    </source>
</reference>
<dbReference type="CDD" id="cd18580">
    <property type="entry name" value="ABC_6TM_ABCC_D2"/>
    <property type="match status" value="1"/>
</dbReference>
<dbReference type="InterPro" id="IPR003593">
    <property type="entry name" value="AAA+_ATPase"/>
</dbReference>
<dbReference type="SUPFAM" id="SSF90123">
    <property type="entry name" value="ABC transporter transmembrane region"/>
    <property type="match status" value="2"/>
</dbReference>
<dbReference type="GO" id="GO:0005524">
    <property type="term" value="F:ATP binding"/>
    <property type="evidence" value="ECO:0007669"/>
    <property type="project" value="UniProtKB-KW"/>
</dbReference>
<dbReference type="InterPro" id="IPR017871">
    <property type="entry name" value="ABC_transporter-like_CS"/>
</dbReference>
<evidence type="ECO:0000256" key="1">
    <source>
        <dbReference type="ARBA" id="ARBA00004651"/>
    </source>
</evidence>
<evidence type="ECO:0000259" key="12">
    <source>
        <dbReference type="PROSITE" id="PS50929"/>
    </source>
</evidence>
<keyword evidence="3" id="KW-1003">Cell membrane</keyword>
<feature type="transmembrane region" description="Helical" evidence="10">
    <location>
        <begin position="492"/>
        <end position="516"/>
    </location>
</feature>
<dbReference type="FunFam" id="3.40.50.300:FF:000838">
    <property type="entry name" value="ABC multidrug transporter (Eurofung)"/>
    <property type="match status" value="1"/>
</dbReference>
<dbReference type="InterPro" id="IPR044726">
    <property type="entry name" value="ABCC_6TM_D2"/>
</dbReference>
<feature type="transmembrane region" description="Helical" evidence="10">
    <location>
        <begin position="311"/>
        <end position="332"/>
    </location>
</feature>
<evidence type="ECO:0000256" key="7">
    <source>
        <dbReference type="ARBA" id="ARBA00022989"/>
    </source>
</evidence>
<evidence type="ECO:0000256" key="8">
    <source>
        <dbReference type="ARBA" id="ARBA00023136"/>
    </source>
</evidence>
<dbReference type="InterPro" id="IPR027417">
    <property type="entry name" value="P-loop_NTPase"/>
</dbReference>
<organism evidence="13 14">
    <name type="scientific">Beauveria bassiana</name>
    <name type="common">White muscardine disease fungus</name>
    <name type="synonym">Tritirachium shiotae</name>
    <dbReference type="NCBI Taxonomy" id="176275"/>
    <lineage>
        <taxon>Eukaryota</taxon>
        <taxon>Fungi</taxon>
        <taxon>Dikarya</taxon>
        <taxon>Ascomycota</taxon>
        <taxon>Pezizomycotina</taxon>
        <taxon>Sordariomycetes</taxon>
        <taxon>Hypocreomycetidae</taxon>
        <taxon>Hypocreales</taxon>
        <taxon>Cordycipitaceae</taxon>
        <taxon>Beauveria</taxon>
    </lineage>
</organism>
<evidence type="ECO:0008006" key="15">
    <source>
        <dbReference type="Google" id="ProtNLM"/>
    </source>
</evidence>
<dbReference type="OrthoDB" id="6500128at2759"/>
<dbReference type="EMBL" id="JRHA01000005">
    <property type="protein sequence ID" value="PQK15384.1"/>
    <property type="molecule type" value="Genomic_DNA"/>
</dbReference>
<dbReference type="CDD" id="cd03244">
    <property type="entry name" value="ABCC_MRP_domain2"/>
    <property type="match status" value="1"/>
</dbReference>
<feature type="transmembrane region" description="Helical" evidence="10">
    <location>
        <begin position="1029"/>
        <end position="1046"/>
    </location>
</feature>
<feature type="transmembrane region" description="Helical" evidence="10">
    <location>
        <begin position="1133"/>
        <end position="1156"/>
    </location>
</feature>
<dbReference type="PROSITE" id="PS00211">
    <property type="entry name" value="ABC_TRANSPORTER_1"/>
    <property type="match status" value="2"/>
</dbReference>
<dbReference type="PANTHER" id="PTHR24223">
    <property type="entry name" value="ATP-BINDING CASSETTE SUB-FAMILY C"/>
    <property type="match status" value="1"/>
</dbReference>
<evidence type="ECO:0000256" key="6">
    <source>
        <dbReference type="ARBA" id="ARBA00022840"/>
    </source>
</evidence>
<feature type="domain" description="ABC transporter" evidence="11">
    <location>
        <begin position="1227"/>
        <end position="1458"/>
    </location>
</feature>
<dbReference type="Pfam" id="PF00664">
    <property type="entry name" value="ABC_membrane"/>
    <property type="match status" value="1"/>
</dbReference>
<proteinExistence type="predicted"/>
<keyword evidence="8 10" id="KW-0472">Membrane</keyword>
<keyword evidence="5" id="KW-0547">Nucleotide-binding</keyword>
<keyword evidence="4 10" id="KW-0812">Transmembrane</keyword>
<accession>A0A2S7YHB9</accession>
<dbReference type="FunFam" id="1.20.1560.10:FF:000055">
    <property type="entry name" value="ABC multidrug transporter (Eurofung)"/>
    <property type="match status" value="1"/>
</dbReference>
<dbReference type="SUPFAM" id="SSF52540">
    <property type="entry name" value="P-loop containing nucleoside triphosphate hydrolases"/>
    <property type="match status" value="2"/>
</dbReference>
<dbReference type="Gene3D" id="1.20.1560.10">
    <property type="entry name" value="ABC transporter type 1, transmembrane domain"/>
    <property type="match status" value="2"/>
</dbReference>
<feature type="transmembrane region" description="Helical" evidence="10">
    <location>
        <begin position="134"/>
        <end position="155"/>
    </location>
</feature>
<dbReference type="PANTHER" id="PTHR24223:SF399">
    <property type="entry name" value="ABC TRANSPORTER ATNG"/>
    <property type="match status" value="1"/>
</dbReference>
<feature type="domain" description="ABC transmembrane type-1" evidence="12">
    <location>
        <begin position="272"/>
        <end position="517"/>
    </location>
</feature>
<dbReference type="GO" id="GO:0016887">
    <property type="term" value="F:ATP hydrolysis activity"/>
    <property type="evidence" value="ECO:0007669"/>
    <property type="project" value="InterPro"/>
</dbReference>
<dbReference type="PROSITE" id="PS50929">
    <property type="entry name" value="ABC_TM1F"/>
    <property type="match status" value="2"/>
</dbReference>
<evidence type="ECO:0000313" key="13">
    <source>
        <dbReference type="EMBL" id="PQK15384.1"/>
    </source>
</evidence>
<comment type="caution">
    <text evidence="13">The sequence shown here is derived from an EMBL/GenBank/DDBJ whole genome shotgun (WGS) entry which is preliminary data.</text>
</comment>
<dbReference type="SMART" id="SM00382">
    <property type="entry name" value="AAA"/>
    <property type="match status" value="2"/>
</dbReference>
<feature type="transmembrane region" description="Helical" evidence="10">
    <location>
        <begin position="402"/>
        <end position="426"/>
    </location>
</feature>
<dbReference type="InterPro" id="IPR003439">
    <property type="entry name" value="ABC_transporter-like_ATP-bd"/>
</dbReference>
<evidence type="ECO:0000256" key="4">
    <source>
        <dbReference type="ARBA" id="ARBA00022692"/>
    </source>
</evidence>
<dbReference type="InterPro" id="IPR050173">
    <property type="entry name" value="ABC_transporter_C-like"/>
</dbReference>
<evidence type="ECO:0000256" key="5">
    <source>
        <dbReference type="ARBA" id="ARBA00022741"/>
    </source>
</evidence>
<dbReference type="InterPro" id="IPR011527">
    <property type="entry name" value="ABC1_TM_dom"/>
</dbReference>
<sequence>MQSNNSCTIDVERVFGPSVSSTCLGGFDFTLVFEETILTILPLSLTFFLSLGRALQLRNALAKVDKSWLLPVKLVTYGTYIVLQILLLALWAQPHAPKTASTLAALSVTLVTSLFFLYLSYLEHTRSVRPSTLLTLYLGLSTLLDLARVRTLFYLQSANHLAAVFLAGFCVKLVMFALELYEKRRLLRPKWQDSAPEATSSTYSRALFIWLNSLMVKGFRSSLTVDTLTPIDGDLLKASEPSSLLERWNRADQTKKHALLWTFIMHYKWQILAAVPARLAHAAFTLSQPFLVQRVLDYTNKPPTDSDKNTGYGLIAAYALAYIGIAVAYAVYELKVYRAITLFRGSLVSVIFDKTLRVSSHAASDAEAMTLMSADIDRIGESMEDVHELYAGPLELGLALWLLYRFLGVAMSASTAFVIVCLLGSLRVATVAGNAQVPWLEAIETRLEATSGALGALKGIRMTGVSGAISNVITRLRQEEIRSSLRYRLWNIFLNAGFYVSSTFAPVWGFGVFILLARSRNTQTLTEQIIFPALTLYELSDQPTVNIPDALEHAQTILNCFERIQDYLVSDEQGDSNTDSEQAEAKVSGSNEEDESSTTSSQEKHAVVKENVKAEVLQKNDLPSTDTIFTARNVTAGYSSEKEPVLKALTFDVTKSRTTMVIGPVGCGKSTLLRLLLGEVPEVGGFLDRRFPSSAYCPQTSWIFRGTIRDNIVGLSTWDELRYKSVVQACCLSADFDILPNGDRTEVGTRGSHLSGGQQMRVTLARALFSGEDVIILDDVLAGVDRITESSILDAVFGRDGLLRQWNSTAILATSSVRHIRYSDFVIVLDRHGNITQQCTPEELSDIKLDLESSEDDDLADGEPELDLELPDEILEHMAAAEVEDIDGGRRVGDLKIYAYFISVAGWWYMVLYVILYSAFVFGLRFPSIWLQWWANANESHPNERIGYWLGVYATIAATAFLGSVASDSVFQLKIVPKMMVEFHRRLLTTTMNATTRFITSKDTGTILNRFSQDLNLIDSELPSALDKTVIAILSAFFSAVLVFIGSSYVGAAIPLCIGALYIIQLYYLRTSRQLRLLDIESKAPLFSLFVESIEGLASIRAYNWSHHYMQRSIDILNSSQKPYYLMWCIQRWLTLVLNLVVAAVAVLLVGLATNIRGGSTGFLGVALFNIVSFSQTLQLVVTEWTHLETAIGAVSRVRSFVLGTEREDAIGETEDLPSDWPKSGSITFTNVSASYEASLGPVLQNINLEIESGEKIAICGRTGSGKSSCVSCLFRMLDPDTGSILIDGVDIAKAPRGELRMRLNTVPQQPFFLYGSVRENIDPLGKATDERLIEVLKTVQLWEIFEEHGGLDSDMDSDLLSHGQRQLFCLGRAMVRSGRILVLDEFSSSVDADTDDMMHRIIHDEFVGQTVIAIAHKLDAILDFDRIVFLDKGMIAEIGAPRELLATEGSLFRAQYESTAN</sequence>
<dbReference type="Pfam" id="PF24357">
    <property type="entry name" value="TMD0_ABC"/>
    <property type="match status" value="1"/>
</dbReference>
<evidence type="ECO:0000256" key="9">
    <source>
        <dbReference type="SAM" id="MobiDB-lite"/>
    </source>
</evidence>
<feature type="region of interest" description="Disordered" evidence="9">
    <location>
        <begin position="571"/>
        <end position="605"/>
    </location>
</feature>
<evidence type="ECO:0000313" key="14">
    <source>
        <dbReference type="Proteomes" id="UP000237441"/>
    </source>
</evidence>